<keyword evidence="2" id="KW-1185">Reference proteome</keyword>
<accession>A0ABS9W6X7</accession>
<comment type="caution">
    <text evidence="1">The sequence shown here is derived from an EMBL/GenBank/DDBJ whole genome shotgun (WGS) entry which is preliminary data.</text>
</comment>
<dbReference type="Proteomes" id="UP001201985">
    <property type="component" value="Unassembled WGS sequence"/>
</dbReference>
<name>A0ABS9W6X7_9PROT</name>
<organism evidence="1 2">
    <name type="scientific">Teichococcus vastitatis</name>
    <dbReference type="NCBI Taxonomy" id="2307076"/>
    <lineage>
        <taxon>Bacteria</taxon>
        <taxon>Pseudomonadati</taxon>
        <taxon>Pseudomonadota</taxon>
        <taxon>Alphaproteobacteria</taxon>
        <taxon>Acetobacterales</taxon>
        <taxon>Roseomonadaceae</taxon>
        <taxon>Roseomonas</taxon>
    </lineage>
</organism>
<dbReference type="EMBL" id="JALBUU010000028">
    <property type="protein sequence ID" value="MCI0755047.1"/>
    <property type="molecule type" value="Genomic_DNA"/>
</dbReference>
<evidence type="ECO:0000313" key="1">
    <source>
        <dbReference type="EMBL" id="MCI0755047.1"/>
    </source>
</evidence>
<dbReference type="RefSeq" id="WP_241793277.1">
    <property type="nucleotide sequence ID" value="NZ_JALBUU010000028.1"/>
</dbReference>
<gene>
    <name evidence="1" type="ORF">MON41_15105</name>
</gene>
<reference evidence="1 2" key="1">
    <citation type="submission" date="2022-03" db="EMBL/GenBank/DDBJ databases">
        <title>Complete genome analysis of Roseomonas KG 17.1 : a prolific producer of plant growth promoters.</title>
        <authorList>
            <person name="Saadouli I."/>
            <person name="Najjari A."/>
            <person name="Mosbah A."/>
            <person name="Ouzari H.I."/>
        </authorList>
    </citation>
    <scope>NUCLEOTIDE SEQUENCE [LARGE SCALE GENOMIC DNA]</scope>
    <source>
        <strain evidence="1 2">KG17-1</strain>
    </source>
</reference>
<evidence type="ECO:0000313" key="2">
    <source>
        <dbReference type="Proteomes" id="UP001201985"/>
    </source>
</evidence>
<sequence>MTTDIKTNAVDTAEIWAGVSPPNAAAEAMAADLREAIAAFEALRGRLRFEDEPSDFEAALHDMKESV</sequence>
<proteinExistence type="predicted"/>
<protein>
    <submittedName>
        <fullName evidence="1">DUF2460 domain-containing protein</fullName>
    </submittedName>
</protein>